<dbReference type="RefSeq" id="WP_139247621.1">
    <property type="nucleotide sequence ID" value="NZ_CALUIP010000002.1"/>
</dbReference>
<reference evidence="1" key="2">
    <citation type="submission" date="2021-09" db="EMBL/GenBank/DDBJ databases">
        <authorList>
            <person name="Gilroy R."/>
        </authorList>
    </citation>
    <scope>NUCLEOTIDE SEQUENCE</scope>
    <source>
        <strain evidence="1">CHK55-1828</strain>
    </source>
</reference>
<dbReference type="Proteomes" id="UP000717835">
    <property type="component" value="Unassembled WGS sequence"/>
</dbReference>
<protein>
    <submittedName>
        <fullName evidence="1">Uncharacterized protein</fullName>
    </submittedName>
</protein>
<organism evidence="1 2">
    <name type="scientific">Mediterranea massiliensis</name>
    <dbReference type="NCBI Taxonomy" id="1841865"/>
    <lineage>
        <taxon>Bacteria</taxon>
        <taxon>Pseudomonadati</taxon>
        <taxon>Bacteroidota</taxon>
        <taxon>Bacteroidia</taxon>
        <taxon>Bacteroidales</taxon>
        <taxon>Bacteroidaceae</taxon>
        <taxon>Mediterranea</taxon>
    </lineage>
</organism>
<name>A0A921HY93_9BACT</name>
<sequence length="146" mass="16633">MGYDLVCFTEYDDDGSSLKGVKRRTDGKIIVSPSSYASVTADSCFIIASKSAYSHEVWKTDGKYIGRFDTFTGFKRGFYVGTKYRTTTLYFPHNDLLLRSEHVKMGKHAICLQVGNTWQVMTYDGRVLSKSDVMPPQEEWDIINKD</sequence>
<reference evidence="1" key="1">
    <citation type="journal article" date="2021" name="PeerJ">
        <title>Extensive microbial diversity within the chicken gut microbiome revealed by metagenomics and culture.</title>
        <authorList>
            <person name="Gilroy R."/>
            <person name="Ravi A."/>
            <person name="Getino M."/>
            <person name="Pursley I."/>
            <person name="Horton D.L."/>
            <person name="Alikhan N.F."/>
            <person name="Baker D."/>
            <person name="Gharbi K."/>
            <person name="Hall N."/>
            <person name="Watson M."/>
            <person name="Adriaenssens E.M."/>
            <person name="Foster-Nyarko E."/>
            <person name="Jarju S."/>
            <person name="Secka A."/>
            <person name="Antonio M."/>
            <person name="Oren A."/>
            <person name="Chaudhuri R.R."/>
            <person name="La Ragione R."/>
            <person name="Hildebrand F."/>
            <person name="Pallen M.J."/>
        </authorList>
    </citation>
    <scope>NUCLEOTIDE SEQUENCE</scope>
    <source>
        <strain evidence="1">CHK55-1828</strain>
    </source>
</reference>
<accession>A0A921HY93</accession>
<comment type="caution">
    <text evidence="1">The sequence shown here is derived from an EMBL/GenBank/DDBJ whole genome shotgun (WGS) entry which is preliminary data.</text>
</comment>
<dbReference type="AlphaFoldDB" id="A0A921HY93"/>
<dbReference type="EMBL" id="DYVX01000072">
    <property type="protein sequence ID" value="HJF92462.1"/>
    <property type="molecule type" value="Genomic_DNA"/>
</dbReference>
<evidence type="ECO:0000313" key="2">
    <source>
        <dbReference type="Proteomes" id="UP000717835"/>
    </source>
</evidence>
<evidence type="ECO:0000313" key="1">
    <source>
        <dbReference type="EMBL" id="HJF92462.1"/>
    </source>
</evidence>
<gene>
    <name evidence="1" type="ORF">K8W02_08780</name>
</gene>
<proteinExistence type="predicted"/>